<keyword evidence="4" id="KW-1185">Reference proteome</keyword>
<feature type="region of interest" description="Disordered" evidence="1">
    <location>
        <begin position="147"/>
        <end position="179"/>
    </location>
</feature>
<feature type="compositionally biased region" description="Polar residues" evidence="1">
    <location>
        <begin position="155"/>
        <end position="166"/>
    </location>
</feature>
<feature type="domain" description="HNH nuclease" evidence="2">
    <location>
        <begin position="210"/>
        <end position="291"/>
    </location>
</feature>
<gene>
    <name evidence="3" type="ORF">FJTKL_11185</name>
</gene>
<evidence type="ECO:0000313" key="4">
    <source>
        <dbReference type="Proteomes" id="UP001600888"/>
    </source>
</evidence>
<comment type="caution">
    <text evidence="3">The sequence shown here is derived from an EMBL/GenBank/DDBJ whole genome shotgun (WGS) entry which is preliminary data.</text>
</comment>
<organism evidence="3 4">
    <name type="scientific">Diaporthe vaccinii</name>
    <dbReference type="NCBI Taxonomy" id="105482"/>
    <lineage>
        <taxon>Eukaryota</taxon>
        <taxon>Fungi</taxon>
        <taxon>Dikarya</taxon>
        <taxon>Ascomycota</taxon>
        <taxon>Pezizomycotina</taxon>
        <taxon>Sordariomycetes</taxon>
        <taxon>Sordariomycetidae</taxon>
        <taxon>Diaporthales</taxon>
        <taxon>Diaporthaceae</taxon>
        <taxon>Diaporthe</taxon>
        <taxon>Diaporthe eres species complex</taxon>
    </lineage>
</organism>
<dbReference type="Pfam" id="PF13391">
    <property type="entry name" value="HNH_2"/>
    <property type="match status" value="1"/>
</dbReference>
<sequence>MTGLTASQRVVGWNVRIVLKSGIASCLGGFYQQDDFLTVGDVRRELDLCFRLDEGEYRLPALIPTGKPGVLLLLDKYDPTAFPTPPTNQQAEYYYVTHKPDCQTPRAEHSLASTCIQQTTRPPLRYDARYLPIGKACDDPLIKLVPMRGKKRPRTTSQSPCRSRSPTKGGDGDGVADDDEFPETLISKEEAAPIMSDFRQNVIGIGNSRCAVSGKGGAWWAGNGIGPAVQAAHIVPQIHWNVYPDTEQGIAPLADTSALREAWIQTWDMSNGILLAATIHQCFDARILSINPDTSRIRAFMPYDVITEYHGKKADLPRGLDIRALRHHYDMCCIENMAAQKQPGLGLSTVARNKATTMNPVTQSRPDIPGDPAEKDQVRGEERDHDATSSHDQGSAKAPERSSVDQLLSPPPSERGQKTTWRCGGVRLTDARRVQQLREDGWLVYEEEGDLTDQSSYFEDEEEERGRPRKRRCTGTNGE</sequence>
<evidence type="ECO:0000313" key="3">
    <source>
        <dbReference type="EMBL" id="KAL2282144.1"/>
    </source>
</evidence>
<protein>
    <recommendedName>
        <fullName evidence="2">HNH nuclease domain-containing protein</fullName>
    </recommendedName>
</protein>
<feature type="region of interest" description="Disordered" evidence="1">
    <location>
        <begin position="448"/>
        <end position="479"/>
    </location>
</feature>
<evidence type="ECO:0000259" key="2">
    <source>
        <dbReference type="Pfam" id="PF13391"/>
    </source>
</evidence>
<dbReference type="Proteomes" id="UP001600888">
    <property type="component" value="Unassembled WGS sequence"/>
</dbReference>
<name>A0ABR4EI93_9PEZI</name>
<accession>A0ABR4EI93</accession>
<dbReference type="EMBL" id="JBAWTH010000052">
    <property type="protein sequence ID" value="KAL2282144.1"/>
    <property type="molecule type" value="Genomic_DNA"/>
</dbReference>
<proteinExistence type="predicted"/>
<evidence type="ECO:0000256" key="1">
    <source>
        <dbReference type="SAM" id="MobiDB-lite"/>
    </source>
</evidence>
<feature type="compositionally biased region" description="Basic and acidic residues" evidence="1">
    <location>
        <begin position="372"/>
        <end position="389"/>
    </location>
</feature>
<reference evidence="3 4" key="1">
    <citation type="submission" date="2024-03" db="EMBL/GenBank/DDBJ databases">
        <title>A high-quality draft genome sequence of Diaporthe vaccinii, a causative agent of upright dieback and viscid rot disease in cranberry plants.</title>
        <authorList>
            <person name="Sarrasin M."/>
            <person name="Lang B.F."/>
            <person name="Burger G."/>
        </authorList>
    </citation>
    <scope>NUCLEOTIDE SEQUENCE [LARGE SCALE GENOMIC DNA]</scope>
    <source>
        <strain evidence="3 4">IS7</strain>
    </source>
</reference>
<dbReference type="InterPro" id="IPR003615">
    <property type="entry name" value="HNH_nuc"/>
</dbReference>
<feature type="region of interest" description="Disordered" evidence="1">
    <location>
        <begin position="357"/>
        <end position="420"/>
    </location>
</feature>